<keyword evidence="2" id="KW-1133">Transmembrane helix</keyword>
<comment type="caution">
    <text evidence="3">The sequence shown here is derived from an EMBL/GenBank/DDBJ whole genome shotgun (WGS) entry which is preliminary data.</text>
</comment>
<name>A0ABS8MJS2_9FLAO</name>
<organism evidence="3 4">
    <name type="scientific">Flavobacterium piscisymbiosum</name>
    <dbReference type="NCBI Taxonomy" id="2893753"/>
    <lineage>
        <taxon>Bacteria</taxon>
        <taxon>Pseudomonadati</taxon>
        <taxon>Bacteroidota</taxon>
        <taxon>Flavobacteriia</taxon>
        <taxon>Flavobacteriales</taxon>
        <taxon>Flavobacteriaceae</taxon>
        <taxon>Flavobacterium</taxon>
    </lineage>
</organism>
<evidence type="ECO:0000256" key="2">
    <source>
        <dbReference type="SAM" id="Phobius"/>
    </source>
</evidence>
<evidence type="ECO:0000256" key="1">
    <source>
        <dbReference type="SAM" id="MobiDB-lite"/>
    </source>
</evidence>
<accession>A0ABS8MJS2</accession>
<sequence length="162" mass="18404">MKTKKQKKSSAFEKFATHVSKAAGSTTAFIGAFLIVVVWAVSGPIFDYSETWQLVINTGTTIITFLMVFLIQKAQNKDSLAIQLKLNELVASNEYSSNSLVDIESMTEEEMIIVQKYYHKLSELAKKDESIRNSHSIAEASEQHERKDKNRTKLRTRNITKK</sequence>
<keyword evidence="2" id="KW-0472">Membrane</keyword>
<reference evidence="3" key="1">
    <citation type="submission" date="2021-11" db="EMBL/GenBank/DDBJ databases">
        <title>Description of novel Flavobacterium species.</title>
        <authorList>
            <person name="Saticioglu I.B."/>
            <person name="Ay H."/>
            <person name="Altun S."/>
            <person name="Duman M."/>
        </authorList>
    </citation>
    <scope>NUCLEOTIDE SEQUENCE</scope>
    <source>
        <strain evidence="3">F-30</strain>
    </source>
</reference>
<evidence type="ECO:0000313" key="4">
    <source>
        <dbReference type="Proteomes" id="UP001430679"/>
    </source>
</evidence>
<feature type="transmembrane region" description="Helical" evidence="2">
    <location>
        <begin position="54"/>
        <end position="71"/>
    </location>
</feature>
<proteinExistence type="predicted"/>
<dbReference type="InterPro" id="IPR007251">
    <property type="entry name" value="Iron_permease_Fet4"/>
</dbReference>
<dbReference type="Proteomes" id="UP001430679">
    <property type="component" value="Unassembled WGS sequence"/>
</dbReference>
<feature type="compositionally biased region" description="Basic residues" evidence="1">
    <location>
        <begin position="149"/>
        <end position="162"/>
    </location>
</feature>
<protein>
    <submittedName>
        <fullName evidence="3">Low affinity iron permease family protein</fullName>
    </submittedName>
</protein>
<evidence type="ECO:0000313" key="3">
    <source>
        <dbReference type="EMBL" id="MCC9065724.1"/>
    </source>
</evidence>
<dbReference type="Pfam" id="PF04120">
    <property type="entry name" value="Iron_permease"/>
    <property type="match status" value="1"/>
</dbReference>
<keyword evidence="4" id="KW-1185">Reference proteome</keyword>
<feature type="region of interest" description="Disordered" evidence="1">
    <location>
        <begin position="137"/>
        <end position="162"/>
    </location>
</feature>
<dbReference type="EMBL" id="JAJJMM010000001">
    <property type="protein sequence ID" value="MCC9065724.1"/>
    <property type="molecule type" value="Genomic_DNA"/>
</dbReference>
<feature type="transmembrane region" description="Helical" evidence="2">
    <location>
        <begin position="21"/>
        <end position="42"/>
    </location>
</feature>
<keyword evidence="2" id="KW-0812">Transmembrane</keyword>
<gene>
    <name evidence="3" type="ORF">LNP81_22245</name>
</gene>
<dbReference type="RefSeq" id="WP_230039474.1">
    <property type="nucleotide sequence ID" value="NZ_JAJJMM010000001.1"/>
</dbReference>